<feature type="compositionally biased region" description="Pro residues" evidence="1">
    <location>
        <begin position="114"/>
        <end position="133"/>
    </location>
</feature>
<feature type="compositionally biased region" description="Basic residues" evidence="1">
    <location>
        <begin position="103"/>
        <end position="113"/>
    </location>
</feature>
<keyword evidence="3" id="KW-1185">Reference proteome</keyword>
<dbReference type="EMBL" id="JAFNEN010001337">
    <property type="protein sequence ID" value="KAG8174055.1"/>
    <property type="molecule type" value="Genomic_DNA"/>
</dbReference>
<name>A0AAV6TQ99_9ARAC</name>
<dbReference type="AlphaFoldDB" id="A0AAV6TQ99"/>
<evidence type="ECO:0000313" key="3">
    <source>
        <dbReference type="Proteomes" id="UP000827092"/>
    </source>
</evidence>
<proteinExistence type="predicted"/>
<reference evidence="2 3" key="1">
    <citation type="journal article" date="2022" name="Nat. Ecol. Evol.">
        <title>A masculinizing supergene underlies an exaggerated male reproductive morph in a spider.</title>
        <authorList>
            <person name="Hendrickx F."/>
            <person name="De Corte Z."/>
            <person name="Sonet G."/>
            <person name="Van Belleghem S.M."/>
            <person name="Kostlbacher S."/>
            <person name="Vangestel C."/>
        </authorList>
    </citation>
    <scope>NUCLEOTIDE SEQUENCE [LARGE SCALE GENOMIC DNA]</scope>
    <source>
        <strain evidence="2">W744_W776</strain>
    </source>
</reference>
<protein>
    <submittedName>
        <fullName evidence="2">Uncharacterized protein</fullName>
    </submittedName>
</protein>
<sequence>MDGPFFLSAVLKISQNISQLTEFYYYFLTPFIPEAIAGPSRLTPAQQPAAPFVPEAIAGPSRLVPAQPSAIAGPSRLALPEPVVDEPVLLPRARSRSPVANRPRARSRSHRRPCSPPVACPCPPSPPPSLPSPPHEEREGRGRPCQEEQVRVPARSPGEGAHKDSRRVGNLSVPCTRPWRENPALRPTRRARSPPPSDHQMAFMPDTVARRWRMEPQPLRRFPNVDR</sequence>
<organism evidence="2 3">
    <name type="scientific">Oedothorax gibbosus</name>
    <dbReference type="NCBI Taxonomy" id="931172"/>
    <lineage>
        <taxon>Eukaryota</taxon>
        <taxon>Metazoa</taxon>
        <taxon>Ecdysozoa</taxon>
        <taxon>Arthropoda</taxon>
        <taxon>Chelicerata</taxon>
        <taxon>Arachnida</taxon>
        <taxon>Araneae</taxon>
        <taxon>Araneomorphae</taxon>
        <taxon>Entelegynae</taxon>
        <taxon>Araneoidea</taxon>
        <taxon>Linyphiidae</taxon>
        <taxon>Erigoninae</taxon>
        <taxon>Oedothorax</taxon>
    </lineage>
</organism>
<feature type="compositionally biased region" description="Basic and acidic residues" evidence="1">
    <location>
        <begin position="134"/>
        <end position="150"/>
    </location>
</feature>
<evidence type="ECO:0000256" key="1">
    <source>
        <dbReference type="SAM" id="MobiDB-lite"/>
    </source>
</evidence>
<comment type="caution">
    <text evidence="2">The sequence shown here is derived from an EMBL/GenBank/DDBJ whole genome shotgun (WGS) entry which is preliminary data.</text>
</comment>
<dbReference type="Proteomes" id="UP000827092">
    <property type="component" value="Unassembled WGS sequence"/>
</dbReference>
<gene>
    <name evidence="2" type="ORF">JTE90_013416</name>
</gene>
<accession>A0AAV6TQ99</accession>
<feature type="region of interest" description="Disordered" evidence="1">
    <location>
        <begin position="94"/>
        <end position="202"/>
    </location>
</feature>
<evidence type="ECO:0000313" key="2">
    <source>
        <dbReference type="EMBL" id="KAG8174055.1"/>
    </source>
</evidence>